<evidence type="ECO:0000313" key="1">
    <source>
        <dbReference type="EMBL" id="KAJ8735057.1"/>
    </source>
</evidence>
<evidence type="ECO:0000313" key="2">
    <source>
        <dbReference type="Proteomes" id="UP001231649"/>
    </source>
</evidence>
<sequence>MKTILALTVLVAGICASIVPGPSFEPDAMASRDSRSGPISSQVETRVIEVIEEISENIRDSGLDPLYIPKENYAYALPVPVIFNAAAFLENILGYGLSDIVINDMNYSVILSRLDFALELPLIHFSARAATGEVTLFGEKLSAAADGRLDIQRITVRGRVYVRVGVISGVSIRSVTVDLNLGRIISNIRLAIQGNNYSQEINKFLSQTIPATLEEFKDEVDELIAILLLDIINENL</sequence>
<dbReference type="Proteomes" id="UP001231649">
    <property type="component" value="Chromosome 5"/>
</dbReference>
<dbReference type="EMBL" id="CM056781">
    <property type="protein sequence ID" value="KAJ8735057.1"/>
    <property type="molecule type" value="Genomic_DNA"/>
</dbReference>
<reference evidence="1" key="1">
    <citation type="submission" date="2023-03" db="EMBL/GenBank/DDBJ databases">
        <title>Chromosome-level genomes of two armyworms, Mythimna separata and Mythimna loreyi, provide insights into the biosynthesis and reception of sex pheromones.</title>
        <authorList>
            <person name="Zhao H."/>
        </authorList>
    </citation>
    <scope>NUCLEOTIDE SEQUENCE</scope>
    <source>
        <strain evidence="1">BeijingLab</strain>
    </source>
</reference>
<comment type="caution">
    <text evidence="1">The sequence shown here is derived from an EMBL/GenBank/DDBJ whole genome shotgun (WGS) entry which is preliminary data.</text>
</comment>
<organism evidence="1 2">
    <name type="scientific">Mythimna loreyi</name>
    <dbReference type="NCBI Taxonomy" id="667449"/>
    <lineage>
        <taxon>Eukaryota</taxon>
        <taxon>Metazoa</taxon>
        <taxon>Ecdysozoa</taxon>
        <taxon>Arthropoda</taxon>
        <taxon>Hexapoda</taxon>
        <taxon>Insecta</taxon>
        <taxon>Pterygota</taxon>
        <taxon>Neoptera</taxon>
        <taxon>Endopterygota</taxon>
        <taxon>Lepidoptera</taxon>
        <taxon>Glossata</taxon>
        <taxon>Ditrysia</taxon>
        <taxon>Noctuoidea</taxon>
        <taxon>Noctuidae</taxon>
        <taxon>Noctuinae</taxon>
        <taxon>Hadenini</taxon>
        <taxon>Mythimna</taxon>
    </lineage>
</organism>
<protein>
    <submittedName>
        <fullName evidence="1">Uncharacterized protein</fullName>
    </submittedName>
</protein>
<gene>
    <name evidence="1" type="ORF">PYW08_014307</name>
</gene>
<proteinExistence type="predicted"/>
<name>A0ACC2R766_9NEOP</name>
<accession>A0ACC2R766</accession>
<keyword evidence="2" id="KW-1185">Reference proteome</keyword>